<dbReference type="Gene3D" id="2.30.31.10">
    <property type="entry name" value="Transcriptional Coactivator Pc4, Chain A"/>
    <property type="match status" value="1"/>
</dbReference>
<dbReference type="PANTHER" id="PTHR31745">
    <property type="entry name" value="SINGLE-STRANDED DNA-BINDING PROTEIN WHY2, MITOCHONDRIAL"/>
    <property type="match status" value="1"/>
</dbReference>
<evidence type="ECO:0000256" key="2">
    <source>
        <dbReference type="ARBA" id="ARBA00022946"/>
    </source>
</evidence>
<dbReference type="GO" id="GO:0006355">
    <property type="term" value="P:regulation of DNA-templated transcription"/>
    <property type="evidence" value="ECO:0007669"/>
    <property type="project" value="InterPro"/>
</dbReference>
<dbReference type="OrthoDB" id="511009at2759"/>
<dbReference type="Pfam" id="PF08536">
    <property type="entry name" value="Whirly"/>
    <property type="match status" value="1"/>
</dbReference>
<gene>
    <name evidence="4" type="ORF">HS088_TW10G00962</name>
</gene>
<evidence type="ECO:0000256" key="3">
    <source>
        <dbReference type="SAM" id="MobiDB-lite"/>
    </source>
</evidence>
<evidence type="ECO:0000313" key="5">
    <source>
        <dbReference type="Proteomes" id="UP000593562"/>
    </source>
</evidence>
<dbReference type="InParanoid" id="A0A7J7D6K8"/>
<dbReference type="Proteomes" id="UP000593562">
    <property type="component" value="Unassembled WGS sequence"/>
</dbReference>
<accession>A0A7J7D6K8</accession>
<sequence length="247" mass="27374">MMKLQGLLQFRNSSENLFFRRAGDLKDALRLHTFTSLSCFSTASQNLSGHSTNRIFAPYYVYKGKAALSVQPVLPTFAKSQYGSLKMDRRGSVMLSFCPAIGERKYDREKRQVFALSATEVGSLISLGPKDSSEFFHDPSMKSSNAGQVRKSLSIKPQADGNGYLLSLSVTNNILKTNEKFIVPVTTAEFAVIKSACNFALPHIMGWDYLTKLSGDTGSNQLTMLPGDRGGNPSKMIPRHLESEWDR</sequence>
<dbReference type="PANTHER" id="PTHR31745:SF1">
    <property type="entry name" value="SINGLE-STRANDED DNA-BINDING PROTEIN WHY2, MITOCHONDRIAL"/>
    <property type="match status" value="1"/>
</dbReference>
<feature type="region of interest" description="Disordered" evidence="3">
    <location>
        <begin position="221"/>
        <end position="247"/>
    </location>
</feature>
<dbReference type="SUPFAM" id="SSF54447">
    <property type="entry name" value="ssDNA-binding transcriptional regulator domain"/>
    <property type="match status" value="1"/>
</dbReference>
<proteinExistence type="inferred from homology"/>
<dbReference type="FunCoup" id="A0A7J7D6K8">
    <property type="interactions" value="830"/>
</dbReference>
<dbReference type="GO" id="GO:0006952">
    <property type="term" value="P:defense response"/>
    <property type="evidence" value="ECO:0007669"/>
    <property type="project" value="InterPro"/>
</dbReference>
<dbReference type="GO" id="GO:0003697">
    <property type="term" value="F:single-stranded DNA binding"/>
    <property type="evidence" value="ECO:0007669"/>
    <property type="project" value="InterPro"/>
</dbReference>
<evidence type="ECO:0000313" key="4">
    <source>
        <dbReference type="EMBL" id="KAF5741954.1"/>
    </source>
</evidence>
<dbReference type="InterPro" id="IPR013742">
    <property type="entry name" value="Whirly"/>
</dbReference>
<dbReference type="EMBL" id="JAAARO010000010">
    <property type="protein sequence ID" value="KAF5741954.1"/>
    <property type="molecule type" value="Genomic_DNA"/>
</dbReference>
<protein>
    <submittedName>
        <fullName evidence="4">Single-stranded DNA-bindig protein WHY2 mitochondrial isoform X1</fullName>
    </submittedName>
</protein>
<organism evidence="4 5">
    <name type="scientific">Tripterygium wilfordii</name>
    <name type="common">Thunder God vine</name>
    <dbReference type="NCBI Taxonomy" id="458696"/>
    <lineage>
        <taxon>Eukaryota</taxon>
        <taxon>Viridiplantae</taxon>
        <taxon>Streptophyta</taxon>
        <taxon>Embryophyta</taxon>
        <taxon>Tracheophyta</taxon>
        <taxon>Spermatophyta</taxon>
        <taxon>Magnoliopsida</taxon>
        <taxon>eudicotyledons</taxon>
        <taxon>Gunneridae</taxon>
        <taxon>Pentapetalae</taxon>
        <taxon>rosids</taxon>
        <taxon>fabids</taxon>
        <taxon>Celastrales</taxon>
        <taxon>Celastraceae</taxon>
        <taxon>Tripterygium</taxon>
    </lineage>
</organism>
<evidence type="ECO:0000256" key="1">
    <source>
        <dbReference type="ARBA" id="ARBA00006061"/>
    </source>
</evidence>
<comment type="caution">
    <text evidence="4">The sequence shown here is derived from an EMBL/GenBank/DDBJ whole genome shotgun (WGS) entry which is preliminary data.</text>
</comment>
<dbReference type="AlphaFoldDB" id="A0A7J7D6K8"/>
<comment type="similarity">
    <text evidence="1">Belongs to the Whirly family.</text>
</comment>
<reference evidence="4 5" key="1">
    <citation type="journal article" date="2020" name="Nat. Commun.">
        <title>Genome of Tripterygium wilfordii and identification of cytochrome P450 involved in triptolide biosynthesis.</title>
        <authorList>
            <person name="Tu L."/>
            <person name="Su P."/>
            <person name="Zhang Z."/>
            <person name="Gao L."/>
            <person name="Wang J."/>
            <person name="Hu T."/>
            <person name="Zhou J."/>
            <person name="Zhang Y."/>
            <person name="Zhao Y."/>
            <person name="Liu Y."/>
            <person name="Song Y."/>
            <person name="Tong Y."/>
            <person name="Lu Y."/>
            <person name="Yang J."/>
            <person name="Xu C."/>
            <person name="Jia M."/>
            <person name="Peters R.J."/>
            <person name="Huang L."/>
            <person name="Gao W."/>
        </authorList>
    </citation>
    <scope>NUCLEOTIDE SEQUENCE [LARGE SCALE GENOMIC DNA]</scope>
    <source>
        <strain evidence="5">cv. XIE 37</strain>
        <tissue evidence="4">Leaf</tissue>
    </source>
</reference>
<keyword evidence="2" id="KW-0809">Transit peptide</keyword>
<name>A0A7J7D6K8_TRIWF</name>
<dbReference type="InterPro" id="IPR009044">
    <property type="entry name" value="ssDNA-bd_transcriptional_reg"/>
</dbReference>
<keyword evidence="5" id="KW-1185">Reference proteome</keyword>